<evidence type="ECO:0000256" key="5">
    <source>
        <dbReference type="ARBA" id="ARBA00023014"/>
    </source>
</evidence>
<evidence type="ECO:0000259" key="6">
    <source>
        <dbReference type="Pfam" id="PF04055"/>
    </source>
</evidence>
<dbReference type="PANTHER" id="PTHR43409:SF15">
    <property type="entry name" value="PUTATIVE-RELATED"/>
    <property type="match status" value="1"/>
</dbReference>
<dbReference type="InterPro" id="IPR058240">
    <property type="entry name" value="rSAM_sf"/>
</dbReference>
<feature type="domain" description="Radical SAM core" evidence="6">
    <location>
        <begin position="3"/>
        <end position="136"/>
    </location>
</feature>
<dbReference type="GO" id="GO:0005829">
    <property type="term" value="C:cytosol"/>
    <property type="evidence" value="ECO:0007669"/>
    <property type="project" value="TreeGrafter"/>
</dbReference>
<evidence type="ECO:0000256" key="4">
    <source>
        <dbReference type="ARBA" id="ARBA00023004"/>
    </source>
</evidence>
<keyword evidence="3" id="KW-0479">Metal-binding</keyword>
<dbReference type="GO" id="GO:0003824">
    <property type="term" value="F:catalytic activity"/>
    <property type="evidence" value="ECO:0007669"/>
    <property type="project" value="InterPro"/>
</dbReference>
<comment type="caution">
    <text evidence="7">The sequence shown here is derived from an EMBL/GenBank/DDBJ whole genome shotgun (WGS) entry which is preliminary data.</text>
</comment>
<gene>
    <name evidence="7" type="ORF">S01H4_39254</name>
</gene>
<evidence type="ECO:0000256" key="3">
    <source>
        <dbReference type="ARBA" id="ARBA00022723"/>
    </source>
</evidence>
<evidence type="ECO:0000256" key="1">
    <source>
        <dbReference type="ARBA" id="ARBA00001966"/>
    </source>
</evidence>
<dbReference type="PANTHER" id="PTHR43409">
    <property type="entry name" value="ANAEROBIC MAGNESIUM-PROTOPORPHYRIN IX MONOMETHYL ESTER CYCLASE-RELATED"/>
    <property type="match status" value="1"/>
</dbReference>
<dbReference type="EMBL" id="BART01021243">
    <property type="protein sequence ID" value="GAG97905.1"/>
    <property type="molecule type" value="Genomic_DNA"/>
</dbReference>
<dbReference type="InterPro" id="IPR051198">
    <property type="entry name" value="BchE-like"/>
</dbReference>
<evidence type="ECO:0000256" key="2">
    <source>
        <dbReference type="ARBA" id="ARBA00022691"/>
    </source>
</evidence>
<proteinExistence type="predicted"/>
<dbReference type="Pfam" id="PF04055">
    <property type="entry name" value="Radical_SAM"/>
    <property type="match status" value="1"/>
</dbReference>
<dbReference type="InterPro" id="IPR007197">
    <property type="entry name" value="rSAM"/>
</dbReference>
<organism evidence="7">
    <name type="scientific">marine sediment metagenome</name>
    <dbReference type="NCBI Taxonomy" id="412755"/>
    <lineage>
        <taxon>unclassified sequences</taxon>
        <taxon>metagenomes</taxon>
        <taxon>ecological metagenomes</taxon>
    </lineage>
</organism>
<feature type="non-terminal residue" evidence="7">
    <location>
        <position position="1"/>
    </location>
</feature>
<keyword evidence="2" id="KW-0949">S-adenosyl-L-methionine</keyword>
<keyword evidence="4" id="KW-0408">Iron</keyword>
<dbReference type="GO" id="GO:0051536">
    <property type="term" value="F:iron-sulfur cluster binding"/>
    <property type="evidence" value="ECO:0007669"/>
    <property type="project" value="UniProtKB-KW"/>
</dbReference>
<dbReference type="GO" id="GO:0046872">
    <property type="term" value="F:metal ion binding"/>
    <property type="evidence" value="ECO:0007669"/>
    <property type="project" value="UniProtKB-KW"/>
</dbReference>
<comment type="cofactor">
    <cofactor evidence="1">
        <name>[4Fe-4S] cluster</name>
        <dbReference type="ChEBI" id="CHEBI:49883"/>
    </cofactor>
</comment>
<name>X1BS31_9ZZZZ</name>
<dbReference type="InterPro" id="IPR013785">
    <property type="entry name" value="Aldolase_TIM"/>
</dbReference>
<reference evidence="7" key="1">
    <citation type="journal article" date="2014" name="Front. Microbiol.">
        <title>High frequency of phylogenetically diverse reductive dehalogenase-homologous genes in deep subseafloor sedimentary metagenomes.</title>
        <authorList>
            <person name="Kawai M."/>
            <person name="Futagami T."/>
            <person name="Toyoda A."/>
            <person name="Takaki Y."/>
            <person name="Nishi S."/>
            <person name="Hori S."/>
            <person name="Arai W."/>
            <person name="Tsubouchi T."/>
            <person name="Morono Y."/>
            <person name="Uchiyama I."/>
            <person name="Ito T."/>
            <person name="Fujiyama A."/>
            <person name="Inagaki F."/>
            <person name="Takami H."/>
        </authorList>
    </citation>
    <scope>NUCLEOTIDE SEQUENCE</scope>
    <source>
        <strain evidence="7">Expedition CK06-06</strain>
    </source>
</reference>
<accession>X1BS31</accession>
<evidence type="ECO:0000313" key="7">
    <source>
        <dbReference type="EMBL" id="GAG97905.1"/>
    </source>
</evidence>
<sequence length="210" mass="23753">AAQPEAVIEEIGYWEKAYGLKDFILYDDAFLVDTDRHAIPILEGILRTGIKVRFHTPNAVHIRGIDAQTARLMFEAGFTTLRLGLETAEFDHREEIDIKVSEDEFKRAVNCLREAGFKKNQVGAYLLMGLPDQRLDTTKRSIGIVKQIGITPVAAYYTPIPHTALWPKAVAASRYDLESDPVLTNNAVIPCQKQPFNWETIRSLKELITR</sequence>
<dbReference type="Gene3D" id="3.20.20.70">
    <property type="entry name" value="Aldolase class I"/>
    <property type="match status" value="1"/>
</dbReference>
<protein>
    <recommendedName>
        <fullName evidence="6">Radical SAM core domain-containing protein</fullName>
    </recommendedName>
</protein>
<dbReference type="SUPFAM" id="SSF102114">
    <property type="entry name" value="Radical SAM enzymes"/>
    <property type="match status" value="1"/>
</dbReference>
<keyword evidence="5" id="KW-0411">Iron-sulfur</keyword>
<dbReference type="AlphaFoldDB" id="X1BS31"/>